<name>W4PAY8_9BACE</name>
<dbReference type="GO" id="GO:0004553">
    <property type="term" value="F:hydrolase activity, hydrolyzing O-glycosyl compounds"/>
    <property type="evidence" value="ECO:0007669"/>
    <property type="project" value="InterPro"/>
</dbReference>
<dbReference type="Proteomes" id="UP000018861">
    <property type="component" value="Unassembled WGS sequence"/>
</dbReference>
<dbReference type="PANTHER" id="PTHR10963">
    <property type="entry name" value="GLYCOSYL HYDROLASE-RELATED"/>
    <property type="match status" value="1"/>
</dbReference>
<dbReference type="Gene3D" id="2.60.40.10">
    <property type="entry name" value="Immunoglobulins"/>
    <property type="match status" value="1"/>
</dbReference>
<evidence type="ECO:0000259" key="2">
    <source>
        <dbReference type="PROSITE" id="PS51762"/>
    </source>
</evidence>
<reference evidence="3 4" key="1">
    <citation type="journal article" date="2014" name="Genome Announc.">
        <title>Draft Genome Sequences of Three Strains of Bacteroides pyogenes Isolated from a Cat and Swine.</title>
        <authorList>
            <person name="Sakamoto M."/>
            <person name="Oshima K."/>
            <person name="Suda W."/>
            <person name="Kitamura K."/>
            <person name="Iida T."/>
            <person name="Hattori M."/>
            <person name="Ohkuma M."/>
        </authorList>
    </citation>
    <scope>NUCLEOTIDE SEQUENCE [LARGE SCALE GENOMIC DNA]</scope>
    <source>
        <strain evidence="3 4">JCM 6292</strain>
    </source>
</reference>
<organism evidence="3 4">
    <name type="scientific">Bacteroides pyogenes JCM 6292</name>
    <dbReference type="NCBI Taxonomy" id="1235809"/>
    <lineage>
        <taxon>Bacteria</taxon>
        <taxon>Pseudomonadati</taxon>
        <taxon>Bacteroidota</taxon>
        <taxon>Bacteroidia</taxon>
        <taxon>Bacteroidales</taxon>
        <taxon>Bacteroidaceae</taxon>
        <taxon>Bacteroides</taxon>
    </lineage>
</organism>
<accession>W4PAY8</accession>
<proteinExistence type="inferred from homology"/>
<evidence type="ECO:0000313" key="4">
    <source>
        <dbReference type="Proteomes" id="UP000018861"/>
    </source>
</evidence>
<gene>
    <name evidence="3" type="ORF">JCM6292_3422</name>
</gene>
<dbReference type="SUPFAM" id="SSF49899">
    <property type="entry name" value="Concanavalin A-like lectins/glucanases"/>
    <property type="match status" value="1"/>
</dbReference>
<dbReference type="PANTHER" id="PTHR10963:SF55">
    <property type="entry name" value="GLYCOSIDE HYDROLASE FAMILY 16 PROTEIN"/>
    <property type="match status" value="1"/>
</dbReference>
<dbReference type="CDD" id="cd14948">
    <property type="entry name" value="BACON"/>
    <property type="match status" value="1"/>
</dbReference>
<dbReference type="InterPro" id="IPR013320">
    <property type="entry name" value="ConA-like_dom_sf"/>
</dbReference>
<dbReference type="EMBL" id="BAIQ01000048">
    <property type="protein sequence ID" value="GAE16912.1"/>
    <property type="molecule type" value="Genomic_DNA"/>
</dbReference>
<evidence type="ECO:0000313" key="3">
    <source>
        <dbReference type="EMBL" id="GAE16912.1"/>
    </source>
</evidence>
<dbReference type="AlphaFoldDB" id="W4PAY8"/>
<comment type="similarity">
    <text evidence="1">Belongs to the glycosyl hydrolase 16 family.</text>
</comment>
<dbReference type="InterPro" id="IPR024361">
    <property type="entry name" value="BACON"/>
</dbReference>
<dbReference type="Gene3D" id="2.60.120.200">
    <property type="match status" value="1"/>
</dbReference>
<protein>
    <submittedName>
        <fullName evidence="3">Beta-glucanase</fullName>
    </submittedName>
</protein>
<dbReference type="InterPro" id="IPR050546">
    <property type="entry name" value="Glycosyl_Hydrlase_16"/>
</dbReference>
<dbReference type="PROSITE" id="PS51762">
    <property type="entry name" value="GH16_2"/>
    <property type="match status" value="1"/>
</dbReference>
<comment type="caution">
    <text evidence="3">The sequence shown here is derived from an EMBL/GenBank/DDBJ whole genome shotgun (WGS) entry which is preliminary data.</text>
</comment>
<evidence type="ECO:0000256" key="1">
    <source>
        <dbReference type="ARBA" id="ARBA00006865"/>
    </source>
</evidence>
<dbReference type="Pfam" id="PF13004">
    <property type="entry name" value="BACON"/>
    <property type="match status" value="1"/>
</dbReference>
<dbReference type="CDD" id="cd08023">
    <property type="entry name" value="GH16_laminarinase_like"/>
    <property type="match status" value="1"/>
</dbReference>
<dbReference type="Pfam" id="PF00722">
    <property type="entry name" value="Glyco_hydro_16"/>
    <property type="match status" value="1"/>
</dbReference>
<dbReference type="GO" id="GO:0005975">
    <property type="term" value="P:carbohydrate metabolic process"/>
    <property type="evidence" value="ECO:0007669"/>
    <property type="project" value="InterPro"/>
</dbReference>
<dbReference type="InterPro" id="IPR013783">
    <property type="entry name" value="Ig-like_fold"/>
</dbReference>
<dbReference type="InterPro" id="IPR000757">
    <property type="entry name" value="Beta-glucanase-like"/>
</dbReference>
<feature type="domain" description="GH16" evidence="2">
    <location>
        <begin position="121"/>
        <end position="378"/>
    </location>
</feature>
<sequence length="378" mass="42719">MCFPLFETIDMKKMNLLFGVLTLLSASCGDKESEGVFTDKDLTCTPSEISVDCLSNSVTVNVTAIREWTVYSDEDWISCHPTGSIDPQGTVTVTVSPNQETEVREGKVVVKSGKSRIAIPVRQGGKPEALPDPDIQVPEGYKLVWQDEFNDKGISTPDESLWWYENGAGGWGNNELQTYIPAKLNGEVCAKVDKGTLKIIAKKVGSEVYSVRMNTIKSWKYGYFEARLKLPVGKGTWPAFWMMPKNFTAWPDDGEIDIMEEVGYHPNYVSSSIHCKAYNHSIGTQKTREILLPTAQQKFHVYALEWTEDFIRTYVDGKELFFFENDKKNNKNTWPFNTPFYLKLNLAWGGNWGGAQGVDESCLPATYEIDYVRVFQKK</sequence>